<dbReference type="GO" id="GO:0009055">
    <property type="term" value="F:electron transfer activity"/>
    <property type="evidence" value="ECO:0007669"/>
    <property type="project" value="InterPro"/>
</dbReference>
<organism evidence="5">
    <name type="scientific">hydrothermal vent metagenome</name>
    <dbReference type="NCBI Taxonomy" id="652676"/>
    <lineage>
        <taxon>unclassified sequences</taxon>
        <taxon>metagenomes</taxon>
        <taxon>ecological metagenomes</taxon>
    </lineage>
</organism>
<evidence type="ECO:0000256" key="3">
    <source>
        <dbReference type="ARBA" id="ARBA00023004"/>
    </source>
</evidence>
<dbReference type="PANTHER" id="PTHR35008">
    <property type="entry name" value="BLL4482 PROTEIN-RELATED"/>
    <property type="match status" value="1"/>
</dbReference>
<dbReference type="GO" id="GO:0020037">
    <property type="term" value="F:heme binding"/>
    <property type="evidence" value="ECO:0007669"/>
    <property type="project" value="InterPro"/>
</dbReference>
<keyword evidence="1" id="KW-0349">Heme</keyword>
<evidence type="ECO:0000259" key="4">
    <source>
        <dbReference type="PROSITE" id="PS51007"/>
    </source>
</evidence>
<dbReference type="PROSITE" id="PS51007">
    <property type="entry name" value="CYTC"/>
    <property type="match status" value="1"/>
</dbReference>
<name>A0A3B0U3K6_9ZZZZ</name>
<dbReference type="Gene3D" id="1.10.760.10">
    <property type="entry name" value="Cytochrome c-like domain"/>
    <property type="match status" value="1"/>
</dbReference>
<evidence type="ECO:0000256" key="2">
    <source>
        <dbReference type="ARBA" id="ARBA00022723"/>
    </source>
</evidence>
<protein>
    <submittedName>
        <fullName evidence="5">Cytochrome c</fullName>
    </submittedName>
</protein>
<feature type="domain" description="Cytochrome c" evidence="4">
    <location>
        <begin position="27"/>
        <end position="115"/>
    </location>
</feature>
<dbReference type="InterPro" id="IPR051459">
    <property type="entry name" value="Cytochrome_c-type_DH"/>
</dbReference>
<gene>
    <name evidence="5" type="ORF">MNBD_BACTEROID03-2314</name>
</gene>
<keyword evidence="2" id="KW-0479">Metal-binding</keyword>
<sequence>MKILILIYLTATMGLSLFLFQDPALEESVQRGSEIYADFCVTCHMEQGEGVLNAFPPLAKSDYLMNNREASIRGIKYGQSGELIVNGIAYNSVMAPLGLEDEEVADVMNYILNSWGNSSEDMVTLKEVEAISKK</sequence>
<dbReference type="SUPFAM" id="SSF46626">
    <property type="entry name" value="Cytochrome c"/>
    <property type="match status" value="1"/>
</dbReference>
<dbReference type="EMBL" id="UOEL01000159">
    <property type="protein sequence ID" value="VAW19019.1"/>
    <property type="molecule type" value="Genomic_DNA"/>
</dbReference>
<dbReference type="Pfam" id="PF00034">
    <property type="entry name" value="Cytochrom_C"/>
    <property type="match status" value="1"/>
</dbReference>
<evidence type="ECO:0000313" key="5">
    <source>
        <dbReference type="EMBL" id="VAW19019.1"/>
    </source>
</evidence>
<dbReference type="InterPro" id="IPR036909">
    <property type="entry name" value="Cyt_c-like_dom_sf"/>
</dbReference>
<evidence type="ECO:0000256" key="1">
    <source>
        <dbReference type="ARBA" id="ARBA00022617"/>
    </source>
</evidence>
<dbReference type="AlphaFoldDB" id="A0A3B0U3K6"/>
<keyword evidence="3" id="KW-0408">Iron</keyword>
<dbReference type="GO" id="GO:0046872">
    <property type="term" value="F:metal ion binding"/>
    <property type="evidence" value="ECO:0007669"/>
    <property type="project" value="UniProtKB-KW"/>
</dbReference>
<dbReference type="InterPro" id="IPR009056">
    <property type="entry name" value="Cyt_c-like_dom"/>
</dbReference>
<accession>A0A3B0U3K6</accession>
<proteinExistence type="predicted"/>
<reference evidence="5" key="1">
    <citation type="submission" date="2018-06" db="EMBL/GenBank/DDBJ databases">
        <authorList>
            <person name="Zhirakovskaya E."/>
        </authorList>
    </citation>
    <scope>NUCLEOTIDE SEQUENCE</scope>
</reference>
<dbReference type="PANTHER" id="PTHR35008:SF8">
    <property type="entry name" value="ALCOHOL DEHYDROGENASE CYTOCHROME C SUBUNIT"/>
    <property type="match status" value="1"/>
</dbReference>